<protein>
    <recommendedName>
        <fullName evidence="10">Dolichol-P-glucose synthetase-like protein</fullName>
    </recommendedName>
</protein>
<dbReference type="eggNOG" id="COG0392">
    <property type="taxonomic scope" value="Bacteria"/>
</dbReference>
<evidence type="ECO:0000256" key="4">
    <source>
        <dbReference type="ARBA" id="ARBA00022989"/>
    </source>
</evidence>
<feature type="transmembrane region" description="Helical" evidence="7">
    <location>
        <begin position="70"/>
        <end position="90"/>
    </location>
</feature>
<evidence type="ECO:0000313" key="9">
    <source>
        <dbReference type="Proteomes" id="UP000028341"/>
    </source>
</evidence>
<dbReference type="PANTHER" id="PTHR40277:SF1">
    <property type="entry name" value="BLL5419 PROTEIN"/>
    <property type="match status" value="1"/>
</dbReference>
<evidence type="ECO:0000256" key="2">
    <source>
        <dbReference type="ARBA" id="ARBA00022475"/>
    </source>
</evidence>
<proteinExistence type="predicted"/>
<dbReference type="Proteomes" id="UP000028341">
    <property type="component" value="Unassembled WGS sequence"/>
</dbReference>
<name>A0A081XZC9_STRTO</name>
<dbReference type="STRING" id="55952.BU52_02305"/>
<feature type="transmembrane region" description="Helical" evidence="7">
    <location>
        <begin position="155"/>
        <end position="173"/>
    </location>
</feature>
<keyword evidence="9" id="KW-1185">Reference proteome</keyword>
<dbReference type="EMBL" id="JFCB01000001">
    <property type="protein sequence ID" value="KES08902.1"/>
    <property type="molecule type" value="Genomic_DNA"/>
</dbReference>
<feature type="transmembrane region" description="Helical" evidence="7">
    <location>
        <begin position="37"/>
        <end position="58"/>
    </location>
</feature>
<feature type="transmembrane region" description="Helical" evidence="7">
    <location>
        <begin position="312"/>
        <end position="333"/>
    </location>
</feature>
<dbReference type="Pfam" id="PF03706">
    <property type="entry name" value="LPG_synthase_TM"/>
    <property type="match status" value="1"/>
</dbReference>
<organism evidence="8 9">
    <name type="scientific">Streptomyces toyocaensis</name>
    <dbReference type="NCBI Taxonomy" id="55952"/>
    <lineage>
        <taxon>Bacteria</taxon>
        <taxon>Bacillati</taxon>
        <taxon>Actinomycetota</taxon>
        <taxon>Actinomycetes</taxon>
        <taxon>Kitasatosporales</taxon>
        <taxon>Streptomycetaceae</taxon>
        <taxon>Streptomyces</taxon>
    </lineage>
</organism>
<reference evidence="8 9" key="1">
    <citation type="submission" date="2014-02" db="EMBL/GenBank/DDBJ databases">
        <title>The genome announcement of Streptomyces toyocaensis NRRL15009.</title>
        <authorList>
            <person name="Hong H.-J."/>
            <person name="Kwun M.J."/>
        </authorList>
    </citation>
    <scope>NUCLEOTIDE SEQUENCE [LARGE SCALE GENOMIC DNA]</scope>
    <source>
        <strain evidence="8 9">NRRL 15009</strain>
    </source>
</reference>
<feature type="transmembrane region" description="Helical" evidence="7">
    <location>
        <begin position="230"/>
        <end position="251"/>
    </location>
</feature>
<keyword evidence="3 7" id="KW-0812">Transmembrane</keyword>
<evidence type="ECO:0000313" key="8">
    <source>
        <dbReference type="EMBL" id="KES08902.1"/>
    </source>
</evidence>
<evidence type="ECO:0000256" key="6">
    <source>
        <dbReference type="SAM" id="MobiDB-lite"/>
    </source>
</evidence>
<keyword evidence="4 7" id="KW-1133">Transmembrane helix</keyword>
<feature type="region of interest" description="Disordered" evidence="6">
    <location>
        <begin position="340"/>
        <end position="464"/>
    </location>
</feature>
<gene>
    <name evidence="8" type="ORF">BU52_02305</name>
</gene>
<dbReference type="AlphaFoldDB" id="A0A081XZC9"/>
<dbReference type="GO" id="GO:0005886">
    <property type="term" value="C:plasma membrane"/>
    <property type="evidence" value="ECO:0007669"/>
    <property type="project" value="UniProtKB-SubCell"/>
</dbReference>
<feature type="compositionally biased region" description="Basic and acidic residues" evidence="6">
    <location>
        <begin position="430"/>
        <end position="441"/>
    </location>
</feature>
<dbReference type="PANTHER" id="PTHR40277">
    <property type="entry name" value="BLL5419 PROTEIN"/>
    <property type="match status" value="1"/>
</dbReference>
<comment type="caution">
    <text evidence="8">The sequence shown here is derived from an EMBL/GenBank/DDBJ whole genome shotgun (WGS) entry which is preliminary data.</text>
</comment>
<evidence type="ECO:0000256" key="1">
    <source>
        <dbReference type="ARBA" id="ARBA00004651"/>
    </source>
</evidence>
<sequence>MSGETAEATAEAPSGHGEGGFRRLLGRLTTRTMRTRLCILAGAAIVAVLFWRLGTGAFVDGLRRIDGATLLAALAIGAVTTAFSAWRWALVARGIGIRLPLAAAVADYYRALFLNAALPGGVLGDVHRAVRHGKDAGDLGRGVRAVVLERTAGQLALFAAGGVVLVSMPSPVLGAVRQAAPVAGLGVLGACAVVLALRMNRAPSARGRGPGVGRGVLGEAREGLFSRRNAPGVLVSSVVVLAGYVAMFVLAADVVGVGASVAELLPLAVLALLAMGLPLNVGGWGPREGVTAWAFGAAGLGAGRGLTVAVVYGVLSLVASLPGAVVLVARWYVGVRRAGDRASPAPAAPSLPVPGGADPGPPVGLRPRPRTPDGPGGDPRVGSKAPPWPGGSPRAGSKVPGGPGSGDRAGSKPDGPGGGRRAGSQVSGVSREKYAPKESVRLARSSLPFSGEPSEGRPMTPESV</sequence>
<keyword evidence="2" id="KW-1003">Cell membrane</keyword>
<evidence type="ECO:0000256" key="7">
    <source>
        <dbReference type="SAM" id="Phobius"/>
    </source>
</evidence>
<dbReference type="InterPro" id="IPR022791">
    <property type="entry name" value="L-PG_synthase/AglD"/>
</dbReference>
<feature type="transmembrane region" description="Helical" evidence="7">
    <location>
        <begin position="179"/>
        <end position="197"/>
    </location>
</feature>
<accession>A0A081XZC9</accession>
<evidence type="ECO:0008006" key="10">
    <source>
        <dbReference type="Google" id="ProtNLM"/>
    </source>
</evidence>
<evidence type="ECO:0000256" key="3">
    <source>
        <dbReference type="ARBA" id="ARBA00022692"/>
    </source>
</evidence>
<comment type="subcellular location">
    <subcellularLocation>
        <location evidence="1">Cell membrane</location>
        <topology evidence="1">Multi-pass membrane protein</topology>
    </subcellularLocation>
</comment>
<feature type="transmembrane region" description="Helical" evidence="7">
    <location>
        <begin position="257"/>
        <end position="277"/>
    </location>
</feature>
<keyword evidence="5 7" id="KW-0472">Membrane</keyword>
<evidence type="ECO:0000256" key="5">
    <source>
        <dbReference type="ARBA" id="ARBA00023136"/>
    </source>
</evidence>